<sequence>MRMYTDPRGGAYEQVIDLAISNSECFVLGRRFQPIWRYGTGTQVFWRRWSLIC</sequence>
<gene>
    <name evidence="1" type="ORF">PAECIP111892_02129</name>
</gene>
<name>A0ABM9BWD9_9BACL</name>
<dbReference type="EMBL" id="CAKMMG010000001">
    <property type="protein sequence ID" value="CAH1195927.1"/>
    <property type="molecule type" value="Genomic_DNA"/>
</dbReference>
<organism evidence="1 2">
    <name type="scientific">Paenibacillus auburnensis</name>
    <dbReference type="NCBI Taxonomy" id="2905649"/>
    <lineage>
        <taxon>Bacteria</taxon>
        <taxon>Bacillati</taxon>
        <taxon>Bacillota</taxon>
        <taxon>Bacilli</taxon>
        <taxon>Bacillales</taxon>
        <taxon>Paenibacillaceae</taxon>
        <taxon>Paenibacillus</taxon>
    </lineage>
</organism>
<dbReference type="Proteomes" id="UP000838324">
    <property type="component" value="Unassembled WGS sequence"/>
</dbReference>
<comment type="caution">
    <text evidence="1">The sequence shown here is derived from an EMBL/GenBank/DDBJ whole genome shotgun (WGS) entry which is preliminary data.</text>
</comment>
<keyword evidence="2" id="KW-1185">Reference proteome</keyword>
<proteinExistence type="predicted"/>
<reference evidence="1" key="1">
    <citation type="submission" date="2022-01" db="EMBL/GenBank/DDBJ databases">
        <authorList>
            <person name="Criscuolo A."/>
        </authorList>
    </citation>
    <scope>NUCLEOTIDE SEQUENCE</scope>
    <source>
        <strain evidence="1">CIP111892</strain>
    </source>
</reference>
<protein>
    <submittedName>
        <fullName evidence="1">Uncharacterized protein</fullName>
    </submittedName>
</protein>
<accession>A0ABM9BWD9</accession>
<evidence type="ECO:0000313" key="1">
    <source>
        <dbReference type="EMBL" id="CAH1195927.1"/>
    </source>
</evidence>
<evidence type="ECO:0000313" key="2">
    <source>
        <dbReference type="Proteomes" id="UP000838324"/>
    </source>
</evidence>